<name>A0A3N6WLP3_9ACTN</name>
<dbReference type="InterPro" id="IPR007751">
    <property type="entry name" value="DUF676_lipase-like"/>
</dbReference>
<evidence type="ECO:0000313" key="3">
    <source>
        <dbReference type="Proteomes" id="UP000275225"/>
    </source>
</evidence>
<proteinExistence type="predicted"/>
<dbReference type="OrthoDB" id="8871309at2"/>
<dbReference type="SUPFAM" id="SSF53474">
    <property type="entry name" value="alpha/beta-Hydrolases"/>
    <property type="match status" value="1"/>
</dbReference>
<protein>
    <recommendedName>
        <fullName evidence="1">DUF676 domain-containing protein</fullName>
    </recommendedName>
</protein>
<dbReference type="EMBL" id="RQJX01000007">
    <property type="protein sequence ID" value="RQN08359.1"/>
    <property type="molecule type" value="Genomic_DNA"/>
</dbReference>
<dbReference type="AlphaFoldDB" id="A0A3N6WLP3"/>
<dbReference type="Pfam" id="PF05057">
    <property type="entry name" value="DUF676"/>
    <property type="match status" value="1"/>
</dbReference>
<accession>A0A3N6WLP3</accession>
<gene>
    <name evidence="2" type="ORF">EHW97_07065</name>
</gene>
<evidence type="ECO:0000259" key="1">
    <source>
        <dbReference type="Pfam" id="PF05057"/>
    </source>
</evidence>
<reference evidence="2 3" key="1">
    <citation type="submission" date="2018-11" db="EMBL/GenBank/DDBJ databases">
        <authorList>
            <person name="Li F."/>
        </authorList>
    </citation>
    <scope>NUCLEOTIDE SEQUENCE [LARGE SCALE GENOMIC DNA]</scope>
    <source>
        <strain evidence="2 3">YS17T</strain>
    </source>
</reference>
<dbReference type="Proteomes" id="UP000275225">
    <property type="component" value="Unassembled WGS sequence"/>
</dbReference>
<dbReference type="InterPro" id="IPR029058">
    <property type="entry name" value="AB_hydrolase_fold"/>
</dbReference>
<sequence length="373" mass="40084">MPSTTARTTDVAALALECGDRWVLGTVRDAHLNLAGRLFAPVREIGGRTPERVHDGLARAAYGGASAALRLGSAGARGLSRRGIGRPLDANPAGRRLRAVVNGLMGEQLRSLDDPHALTMSVRVGGREVPAARWALHEAYLDATGHVVVLVHGLCQDDESWQLDAESRRTYLELIGDEIDGTPVTVRYNTGLPATENGRLLAHLVGELVEHWPVRVTRLTFVGHGMGAVVARTSLSHAAAAHEDWTGLVRDVVCLGSPHLGAPWEKAAEVSTALVSALVRSRPVRLSLEPAPGSSALRVGLVDGERWEGRDVTARWGRDRRAVAPLPHVAYRFVASDEGALGDRALLNHPLVGRRLVAWLSARDDQPRALTAR</sequence>
<dbReference type="Gene3D" id="3.40.50.1820">
    <property type="entry name" value="alpha/beta hydrolase"/>
    <property type="match status" value="1"/>
</dbReference>
<evidence type="ECO:0000313" key="2">
    <source>
        <dbReference type="EMBL" id="RQN08359.1"/>
    </source>
</evidence>
<comment type="caution">
    <text evidence="2">The sequence shown here is derived from an EMBL/GenBank/DDBJ whole genome shotgun (WGS) entry which is preliminary data.</text>
</comment>
<feature type="domain" description="DUF676" evidence="1">
    <location>
        <begin position="145"/>
        <end position="272"/>
    </location>
</feature>
<keyword evidence="3" id="KW-1185">Reference proteome</keyword>
<dbReference type="RefSeq" id="WP_124236460.1">
    <property type="nucleotide sequence ID" value="NZ_JBHUFI010000005.1"/>
</dbReference>
<organism evidence="2 3">
    <name type="scientific">Aeromicrobium camelliae</name>
    <dbReference type="NCBI Taxonomy" id="1538144"/>
    <lineage>
        <taxon>Bacteria</taxon>
        <taxon>Bacillati</taxon>
        <taxon>Actinomycetota</taxon>
        <taxon>Actinomycetes</taxon>
        <taxon>Propionibacteriales</taxon>
        <taxon>Nocardioidaceae</taxon>
        <taxon>Aeromicrobium</taxon>
    </lineage>
</organism>